<organism evidence="2 3">
    <name type="scientific">Kipferlia bialata</name>
    <dbReference type="NCBI Taxonomy" id="797122"/>
    <lineage>
        <taxon>Eukaryota</taxon>
        <taxon>Metamonada</taxon>
        <taxon>Carpediemonas-like organisms</taxon>
        <taxon>Kipferlia</taxon>
    </lineage>
</organism>
<feature type="compositionally biased region" description="Polar residues" evidence="1">
    <location>
        <begin position="37"/>
        <end position="59"/>
    </location>
</feature>
<gene>
    <name evidence="2" type="ORF">KIPB_009608</name>
</gene>
<dbReference type="Proteomes" id="UP000265618">
    <property type="component" value="Unassembled WGS sequence"/>
</dbReference>
<protein>
    <submittedName>
        <fullName evidence="2">Uncharacterized protein</fullName>
    </submittedName>
</protein>
<sequence>MTDEQSDVSVSNSFSDEAVEAEAPIPPPPVAPVDSTPVVTSMPSRPASTMHLDTSAPTAPVTMSSEDLDFVTELLMVLAVVFRAQGVAESAFLQSPPKDMATLLVVLARLMEAKKQTPPSTLSACLTLLEAMLATSAPLRAAISSTGFVVFALAMVSLPSLYLEAPEEKQDLRTAGVRLLSALYTAGSGDVKEFLTNTLTSGMVSLLRDPANFGRVLESENTTPRLIWDSSMLAELQ</sequence>
<accession>A0A9K3GLQ2</accession>
<feature type="non-terminal residue" evidence="2">
    <location>
        <position position="1"/>
    </location>
</feature>
<evidence type="ECO:0000313" key="3">
    <source>
        <dbReference type="Proteomes" id="UP000265618"/>
    </source>
</evidence>
<evidence type="ECO:0000313" key="2">
    <source>
        <dbReference type="EMBL" id="GIQ87552.1"/>
    </source>
</evidence>
<dbReference type="AlphaFoldDB" id="A0A9K3GLQ2"/>
<proteinExistence type="predicted"/>
<keyword evidence="3" id="KW-1185">Reference proteome</keyword>
<name>A0A9K3GLQ2_9EUKA</name>
<dbReference type="EMBL" id="BDIP01003317">
    <property type="protein sequence ID" value="GIQ87552.1"/>
    <property type="molecule type" value="Genomic_DNA"/>
</dbReference>
<feature type="region of interest" description="Disordered" evidence="1">
    <location>
        <begin position="1"/>
        <end position="59"/>
    </location>
</feature>
<evidence type="ECO:0000256" key="1">
    <source>
        <dbReference type="SAM" id="MobiDB-lite"/>
    </source>
</evidence>
<reference evidence="2 3" key="1">
    <citation type="journal article" date="2018" name="PLoS ONE">
        <title>The draft genome of Kipferlia bialata reveals reductive genome evolution in fornicate parasites.</title>
        <authorList>
            <person name="Tanifuji G."/>
            <person name="Takabayashi S."/>
            <person name="Kume K."/>
            <person name="Takagi M."/>
            <person name="Nakayama T."/>
            <person name="Kamikawa R."/>
            <person name="Inagaki Y."/>
            <person name="Hashimoto T."/>
        </authorList>
    </citation>
    <scope>NUCLEOTIDE SEQUENCE [LARGE SCALE GENOMIC DNA]</scope>
    <source>
        <strain evidence="2">NY0173</strain>
    </source>
</reference>
<comment type="caution">
    <text evidence="2">The sequence shown here is derived from an EMBL/GenBank/DDBJ whole genome shotgun (WGS) entry which is preliminary data.</text>
</comment>